<dbReference type="InterPro" id="IPR027417">
    <property type="entry name" value="P-loop_NTPase"/>
</dbReference>
<name>A0AAV9W9A8_9PEZI</name>
<dbReference type="GO" id="GO:0003824">
    <property type="term" value="F:catalytic activity"/>
    <property type="evidence" value="ECO:0007669"/>
    <property type="project" value="InterPro"/>
</dbReference>
<dbReference type="SUPFAM" id="SSF52540">
    <property type="entry name" value="P-loop containing nucleoside triphosphate hydrolases"/>
    <property type="match status" value="1"/>
</dbReference>
<dbReference type="Gene3D" id="3.40.50.1580">
    <property type="entry name" value="Nucleoside phosphorylase domain"/>
    <property type="match status" value="1"/>
</dbReference>
<sequence length="1624" mass="181537">MDEARSSPSKQVITEALDVSCKPEPVEGLFRREYTVAWLCTRPKPELAEASRTLEILHGCPRDLIPTDDDNTYVYGSINHENIVIACLHLSASRMKSPTRQVESIARNFPNLEIYLLVGTGSGIPRNQPSNNPFQNVLLGDVVIGWSDQIESSPVIPYDLRTPRYGMSGGGPGALLDGRGHGIPDRTLHDILGKLLAKRRFTKKKTAGLFQNLDEDHPGLENDILYESENQHVPGAEDCSRCGDHRLVNRPLRPTKDFVLHKGTILSGSFAMRDAHTRDRLSETFPSALCIEMETSSLGLVNWFPSCLVIRGISDYGDSHRNRMWQKYAAATAAAFAKELLYALYPQYRYRRKVELMPVEILFNEPHDPDPNFTGRKGILEDIETKFGSAPRVALTGVPGIGKSHTALKYSHLFREKYPGSSAIWISSGNEAQFTREYLALATSKLEFKDAMQLPMEEVAWLVKHWLCKTNNSWLIVLDNANFPRSRRRRRSASISTWLSKYLPKEFLCTPGTLQHEKAAKNRPSNPIRRILFTSRYLDSLDGLVDKANNIYAGPSKEKKRSILQRRHFLNTKASISKDQSGSGSEFAGLSQRGLKRILVGRPLGLTLGVEDEDEIPSSPQALNSQSLTVGGVFGRYDSEPGDGLSDIWHANTICLERSTADSRSVDNWDGISQKTCEKLAEILCSDPELRRLYFEALEELGEDNFNKIYDNLLKQFFEDLRREIPSTGVHLQALQFLRRQSEREQVTGWIRKFCGSKGESTLVAQTLELASPGETKPTIFEDLGLVIEFLVKGESFKSLKANLHATLHPPTNIKTALQLGNVELLTVLLGRQFEKVATGDYSWIQELKDGGYSTSEIAKILMEDATDAPWIYFEPRKFSQLETYPKDGVHTPQCVHQCFSDLVGKGKLYKAQDPSAKETDIEGIQELCGLAGISPSSRELEAWNGTITFEKQNSISIVSYEYAAHDGKKWSEALKKIITILSNFCSAASLMQSSGLCCDTFTVLVHPIHRTYDKIETPLVMISCIELSLVVELLADLKQFCIYTDTLGMDQEHGFTLPNTILGFLVSIWDSVDHDLSRGFLLDSPEEILNYLSLTIQFLSLGLLSYNQGHAGSLNPFFLDTPQQRVILTGTKPHGNESRCISLGLTNLTCIGDMIGGPALTFRAHPSVTDAIDFVEEGKFDILATAEDLLDTWGPGDFLAQADSNISPYAIRVCGGIIFSSGSGDGSVFHWSNITPTQPVKIDDTRKVPFDPQARIRIGSPVTVNGSCIIDENECWENSSCAFENLEVRRHHWEYDESQLGIQGGQYVVVQANRIKHKIPGKTWKQEILEQRPHMLVPYLNCLCGLQVSFCTGVARRVTLGQLITDVFLIFVDIFLMRDFLERELNNIISALKTNMLQDFLKTLPPETSEKILDIIQEIVSCLRSTGVDSEKKFLSVAWVRAKNEEPIQCFRIPCDERTNSWAHVLADSEDCATFAYISTNCLITPEVRCKGASPLWHNTSPLLETAVFQCNENPSQPLQPLDGKKTYFFQKMDAPLKVTVSREGSSSNPTLFVTQSKIPARFAKRLGGASRINPWIRIRERQKPFEISAEIVVVLAENKGLRDLFLPSVPTIPPPAVLTAPP</sequence>
<dbReference type="Proteomes" id="UP001370758">
    <property type="component" value="Unassembled WGS sequence"/>
</dbReference>
<proteinExistence type="predicted"/>
<organism evidence="1 2">
    <name type="scientific">Arthrobotrys musiformis</name>
    <dbReference type="NCBI Taxonomy" id="47236"/>
    <lineage>
        <taxon>Eukaryota</taxon>
        <taxon>Fungi</taxon>
        <taxon>Dikarya</taxon>
        <taxon>Ascomycota</taxon>
        <taxon>Pezizomycotina</taxon>
        <taxon>Orbiliomycetes</taxon>
        <taxon>Orbiliales</taxon>
        <taxon>Orbiliaceae</taxon>
        <taxon>Arthrobotrys</taxon>
    </lineage>
</organism>
<evidence type="ECO:0000313" key="2">
    <source>
        <dbReference type="Proteomes" id="UP001370758"/>
    </source>
</evidence>
<dbReference type="GO" id="GO:0009116">
    <property type="term" value="P:nucleoside metabolic process"/>
    <property type="evidence" value="ECO:0007669"/>
    <property type="project" value="InterPro"/>
</dbReference>
<evidence type="ECO:0008006" key="3">
    <source>
        <dbReference type="Google" id="ProtNLM"/>
    </source>
</evidence>
<accession>A0AAV9W9A8</accession>
<dbReference type="Gene3D" id="3.40.50.300">
    <property type="entry name" value="P-loop containing nucleotide triphosphate hydrolases"/>
    <property type="match status" value="1"/>
</dbReference>
<protein>
    <recommendedName>
        <fullName evidence="3">Nucleoside phosphorylase domain-containing protein</fullName>
    </recommendedName>
</protein>
<dbReference type="InterPro" id="IPR053137">
    <property type="entry name" value="NLR-like"/>
</dbReference>
<reference evidence="1 2" key="1">
    <citation type="submission" date="2023-08" db="EMBL/GenBank/DDBJ databases">
        <authorList>
            <person name="Palmer J.M."/>
        </authorList>
    </citation>
    <scope>NUCLEOTIDE SEQUENCE [LARGE SCALE GENOMIC DNA]</scope>
    <source>
        <strain evidence="1 2">TWF481</strain>
    </source>
</reference>
<dbReference type="PANTHER" id="PTHR46082">
    <property type="entry name" value="ATP/GTP-BINDING PROTEIN-RELATED"/>
    <property type="match status" value="1"/>
</dbReference>
<dbReference type="PANTHER" id="PTHR46082:SF6">
    <property type="entry name" value="AAA+ ATPASE DOMAIN-CONTAINING PROTEIN-RELATED"/>
    <property type="match status" value="1"/>
</dbReference>
<keyword evidence="2" id="KW-1185">Reference proteome</keyword>
<comment type="caution">
    <text evidence="1">The sequence shown here is derived from an EMBL/GenBank/DDBJ whole genome shotgun (WGS) entry which is preliminary data.</text>
</comment>
<gene>
    <name evidence="1" type="ORF">TWF481_006705</name>
</gene>
<evidence type="ECO:0000313" key="1">
    <source>
        <dbReference type="EMBL" id="KAK6504766.1"/>
    </source>
</evidence>
<dbReference type="EMBL" id="JAVHJL010000004">
    <property type="protein sequence ID" value="KAK6504766.1"/>
    <property type="molecule type" value="Genomic_DNA"/>
</dbReference>
<dbReference type="SUPFAM" id="SSF53167">
    <property type="entry name" value="Purine and uridine phosphorylases"/>
    <property type="match status" value="1"/>
</dbReference>
<dbReference type="InterPro" id="IPR035994">
    <property type="entry name" value="Nucleoside_phosphorylase_sf"/>
</dbReference>